<proteinExistence type="predicted"/>
<feature type="transmembrane region" description="Helical" evidence="1">
    <location>
        <begin position="190"/>
        <end position="215"/>
    </location>
</feature>
<name>A0A0W0FPI8_MONRR</name>
<keyword evidence="1" id="KW-1133">Transmembrane helix</keyword>
<feature type="transmembrane region" description="Helical" evidence="1">
    <location>
        <begin position="267"/>
        <end position="287"/>
    </location>
</feature>
<dbReference type="EMBL" id="LATX01001781">
    <property type="protein sequence ID" value="KTB38100.1"/>
    <property type="molecule type" value="Genomic_DNA"/>
</dbReference>
<keyword evidence="1" id="KW-0812">Transmembrane</keyword>
<feature type="transmembrane region" description="Helical" evidence="1">
    <location>
        <begin position="48"/>
        <end position="72"/>
    </location>
</feature>
<keyword evidence="1" id="KW-0472">Membrane</keyword>
<organism evidence="2 3">
    <name type="scientific">Moniliophthora roreri</name>
    <name type="common">Frosty pod rot fungus</name>
    <name type="synonym">Monilia roreri</name>
    <dbReference type="NCBI Taxonomy" id="221103"/>
    <lineage>
        <taxon>Eukaryota</taxon>
        <taxon>Fungi</taxon>
        <taxon>Dikarya</taxon>
        <taxon>Basidiomycota</taxon>
        <taxon>Agaricomycotina</taxon>
        <taxon>Agaricomycetes</taxon>
        <taxon>Agaricomycetidae</taxon>
        <taxon>Agaricales</taxon>
        <taxon>Marasmiineae</taxon>
        <taxon>Marasmiaceae</taxon>
        <taxon>Moniliophthora</taxon>
    </lineage>
</organism>
<evidence type="ECO:0000256" key="1">
    <source>
        <dbReference type="SAM" id="Phobius"/>
    </source>
</evidence>
<gene>
    <name evidence="2" type="ORF">WG66_9308</name>
</gene>
<evidence type="ECO:0008006" key="4">
    <source>
        <dbReference type="Google" id="ProtNLM"/>
    </source>
</evidence>
<feature type="transmembrane region" description="Helical" evidence="1">
    <location>
        <begin position="147"/>
        <end position="170"/>
    </location>
</feature>
<evidence type="ECO:0000313" key="2">
    <source>
        <dbReference type="EMBL" id="KTB38100.1"/>
    </source>
</evidence>
<dbReference type="AlphaFoldDB" id="A0A0W0FPI8"/>
<feature type="transmembrane region" description="Helical" evidence="1">
    <location>
        <begin position="236"/>
        <end position="255"/>
    </location>
</feature>
<comment type="caution">
    <text evidence="2">The sequence shown here is derived from an EMBL/GenBank/DDBJ whole genome shotgun (WGS) entry which is preliminary data.</text>
</comment>
<accession>A0A0W0FPI8</accession>
<evidence type="ECO:0000313" key="3">
    <source>
        <dbReference type="Proteomes" id="UP000054988"/>
    </source>
</evidence>
<dbReference type="Proteomes" id="UP000054988">
    <property type="component" value="Unassembled WGS sequence"/>
</dbReference>
<feature type="transmembrane region" description="Helical" evidence="1">
    <location>
        <begin position="14"/>
        <end position="36"/>
    </location>
</feature>
<protein>
    <recommendedName>
        <fullName evidence="4">G protein-coupled receptor</fullName>
    </recommendedName>
</protein>
<sequence>MSSAPLVVTFFTGWLQILLYGKWCNLVLYGTSIFLLRQRKGFNRTTAFQFISITILFSLATMLAIATTTQIVGQLFLISNYTPQSSNATAAADSQQNLPSSGASLTGGIDLYATNVTAFVGLQLIDFTAFCILLHRCYAMYNRNWKILIAPMIIILADIGVYSAALPIFIKLSYGNIQSVASIENRRMMIFSTVVIALNTVANGMLTLLIAGKIWCFRKRMHQLVGRGATTIYRKYDYLIAMTLESGLLIPVTFIVHEVSLYTNKLIVAGILGACISQIIAFAPLLIMAETTGHDVEVELQTSRPLVISVTRSQTVSVSGGNDESRQSELGSNDMKQFRYAV</sequence>
<reference evidence="2 3" key="1">
    <citation type="submission" date="2015-12" db="EMBL/GenBank/DDBJ databases">
        <title>Draft genome sequence of Moniliophthora roreri, the causal agent of frosty pod rot of cacao.</title>
        <authorList>
            <person name="Aime M.C."/>
            <person name="Diaz-Valderrama J.R."/>
            <person name="Kijpornyongpan T."/>
            <person name="Phillips-Mora W."/>
        </authorList>
    </citation>
    <scope>NUCLEOTIDE SEQUENCE [LARGE SCALE GENOMIC DNA]</scope>
    <source>
        <strain evidence="2 3">MCA 2952</strain>
    </source>
</reference>
<feature type="transmembrane region" description="Helical" evidence="1">
    <location>
        <begin position="112"/>
        <end position="135"/>
    </location>
</feature>